<dbReference type="Gene3D" id="3.30.1950.10">
    <property type="entry name" value="wza like domain"/>
    <property type="match status" value="1"/>
</dbReference>
<keyword evidence="1 2" id="KW-0732">Signal</keyword>
<protein>
    <submittedName>
        <fullName evidence="5">Polysaccharide export protein</fullName>
    </submittedName>
</protein>
<dbReference type="PANTHER" id="PTHR33619:SF3">
    <property type="entry name" value="POLYSACCHARIDE EXPORT PROTEIN GFCE-RELATED"/>
    <property type="match status" value="1"/>
</dbReference>
<evidence type="ECO:0000256" key="1">
    <source>
        <dbReference type="ARBA" id="ARBA00022729"/>
    </source>
</evidence>
<keyword evidence="6" id="KW-1185">Reference proteome</keyword>
<dbReference type="PANTHER" id="PTHR33619">
    <property type="entry name" value="POLYSACCHARIDE EXPORT PROTEIN GFCE-RELATED"/>
    <property type="match status" value="1"/>
</dbReference>
<dbReference type="Pfam" id="PF02563">
    <property type="entry name" value="Poly_export"/>
    <property type="match status" value="1"/>
</dbReference>
<accession>A0ABT5J9Z3</accession>
<evidence type="ECO:0000313" key="6">
    <source>
        <dbReference type="Proteomes" id="UP001165652"/>
    </source>
</evidence>
<dbReference type="RefSeq" id="WP_272777244.1">
    <property type="nucleotide sequence ID" value="NZ_JAQQLI010000015.1"/>
</dbReference>
<feature type="chain" id="PRO_5047412578" evidence="2">
    <location>
        <begin position="27"/>
        <end position="222"/>
    </location>
</feature>
<evidence type="ECO:0000259" key="3">
    <source>
        <dbReference type="Pfam" id="PF02563"/>
    </source>
</evidence>
<comment type="caution">
    <text evidence="5">The sequence shown here is derived from an EMBL/GenBank/DDBJ whole genome shotgun (WGS) entry which is preliminary data.</text>
</comment>
<sequence>MRHVRTLVVILAALAVSGCVTTPRFLMPGPPAPPPSIDNVVYGGPGDVTGGISGPSPAVAAALVKADDPDPPYTLDSGDRLRVMVYGQDGLTNTYAVDASGRITLPLIGGVSARGRTTADLAKVIAARLRDGYIREPHVAVEVEAYRPFFILGEVTFPGQYPFVAHMSAETAVAIAGGFTPRAYRTEIEITRPTPQGPVRLKGPMLTPVRPGDTVVVSERWF</sequence>
<feature type="signal peptide" evidence="2">
    <location>
        <begin position="1"/>
        <end position="26"/>
    </location>
</feature>
<dbReference type="Pfam" id="PF10531">
    <property type="entry name" value="SLBB"/>
    <property type="match status" value="1"/>
</dbReference>
<proteinExistence type="predicted"/>
<name>A0ABT5J9Z3_RHOTP</name>
<feature type="domain" description="Polysaccharide export protein N-terminal" evidence="3">
    <location>
        <begin position="69"/>
        <end position="143"/>
    </location>
</feature>
<dbReference type="EMBL" id="JAQQLI010000015">
    <property type="protein sequence ID" value="MDC7786402.1"/>
    <property type="molecule type" value="Genomic_DNA"/>
</dbReference>
<evidence type="ECO:0000259" key="4">
    <source>
        <dbReference type="Pfam" id="PF10531"/>
    </source>
</evidence>
<evidence type="ECO:0000256" key="2">
    <source>
        <dbReference type="SAM" id="SignalP"/>
    </source>
</evidence>
<reference evidence="5" key="2">
    <citation type="submission" date="2023-02" db="EMBL/GenBank/DDBJ databases">
        <authorList>
            <person name="Rayyan A."/>
            <person name="Meyer T."/>
            <person name="Kyndt J.A."/>
        </authorList>
    </citation>
    <scope>NUCLEOTIDE SEQUENCE</scope>
    <source>
        <strain evidence="5">DSM 9987</strain>
    </source>
</reference>
<gene>
    <name evidence="5" type="ORF">PQJ73_11990</name>
</gene>
<dbReference type="InterPro" id="IPR019554">
    <property type="entry name" value="Soluble_ligand-bd"/>
</dbReference>
<evidence type="ECO:0000313" key="5">
    <source>
        <dbReference type="EMBL" id="MDC7786402.1"/>
    </source>
</evidence>
<organism evidence="5 6">
    <name type="scientific">Rhodoplanes tepidamans</name>
    <name type="common">Rhodoplanes cryptolactis</name>
    <dbReference type="NCBI Taxonomy" id="200616"/>
    <lineage>
        <taxon>Bacteria</taxon>
        <taxon>Pseudomonadati</taxon>
        <taxon>Pseudomonadota</taxon>
        <taxon>Alphaproteobacteria</taxon>
        <taxon>Hyphomicrobiales</taxon>
        <taxon>Nitrobacteraceae</taxon>
        <taxon>Rhodoplanes</taxon>
    </lineage>
</organism>
<feature type="domain" description="Soluble ligand binding" evidence="4">
    <location>
        <begin position="149"/>
        <end position="199"/>
    </location>
</feature>
<reference evidence="5" key="1">
    <citation type="journal article" date="2023" name="Microbiol Resour">
        <title>Genome Sequences of Rhodoplanes serenus and Two Thermotolerant Strains, Rhodoplanes tepidamans and 'Rhodoplanes cryptolactis,' Further Refine the Genus.</title>
        <authorList>
            <person name="Rayyan A.A."/>
            <person name="Kyndt J.A."/>
        </authorList>
    </citation>
    <scope>NUCLEOTIDE SEQUENCE</scope>
    <source>
        <strain evidence="5">DSM 9987</strain>
    </source>
</reference>
<dbReference type="Proteomes" id="UP001165652">
    <property type="component" value="Unassembled WGS sequence"/>
</dbReference>
<dbReference type="InterPro" id="IPR003715">
    <property type="entry name" value="Poly_export_N"/>
</dbReference>
<dbReference type="InterPro" id="IPR049712">
    <property type="entry name" value="Poly_export"/>
</dbReference>
<dbReference type="PROSITE" id="PS51257">
    <property type="entry name" value="PROKAR_LIPOPROTEIN"/>
    <property type="match status" value="1"/>
</dbReference>